<sequence>MFDLDQRLVEGGGSWGRQGENAVRLIETDVDVDKVLSVEGVNKALTGSHNGWGSMQQEPRLRVHEDKYRPLKCRY</sequence>
<evidence type="ECO:0000313" key="2">
    <source>
        <dbReference type="Proteomes" id="UP000639403"/>
    </source>
</evidence>
<evidence type="ECO:0000313" key="1">
    <source>
        <dbReference type="EMBL" id="KAF9813533.1"/>
    </source>
</evidence>
<accession>A0A8H7P207</accession>
<gene>
    <name evidence="1" type="ORF">IEO21_05514</name>
</gene>
<dbReference type="Proteomes" id="UP000639403">
    <property type="component" value="Unassembled WGS sequence"/>
</dbReference>
<comment type="caution">
    <text evidence="1">The sequence shown here is derived from an EMBL/GenBank/DDBJ whole genome shotgun (WGS) entry which is preliminary data.</text>
</comment>
<dbReference type="EMBL" id="JADOXO010000102">
    <property type="protein sequence ID" value="KAF9813533.1"/>
    <property type="molecule type" value="Genomic_DNA"/>
</dbReference>
<name>A0A8H7P207_9APHY</name>
<organism evidence="1 2">
    <name type="scientific">Rhodonia placenta</name>
    <dbReference type="NCBI Taxonomy" id="104341"/>
    <lineage>
        <taxon>Eukaryota</taxon>
        <taxon>Fungi</taxon>
        <taxon>Dikarya</taxon>
        <taxon>Basidiomycota</taxon>
        <taxon>Agaricomycotina</taxon>
        <taxon>Agaricomycetes</taxon>
        <taxon>Polyporales</taxon>
        <taxon>Adustoporiaceae</taxon>
        <taxon>Rhodonia</taxon>
    </lineage>
</organism>
<protein>
    <submittedName>
        <fullName evidence="1">Uncharacterized protein</fullName>
    </submittedName>
</protein>
<dbReference type="AlphaFoldDB" id="A0A8H7P207"/>
<proteinExistence type="predicted"/>
<reference evidence="1" key="2">
    <citation type="journal article" name="Front. Microbiol.">
        <title>Degradative Capacity of Two Strains of Rhodonia placenta: From Phenotype to Genotype.</title>
        <authorList>
            <person name="Kolle M."/>
            <person name="Horta M.A.C."/>
            <person name="Nowrousian M."/>
            <person name="Ohm R.A."/>
            <person name="Benz J.P."/>
            <person name="Pilgard A."/>
        </authorList>
    </citation>
    <scope>NUCLEOTIDE SEQUENCE</scope>
    <source>
        <strain evidence="1">FPRL280</strain>
    </source>
</reference>
<reference evidence="1" key="1">
    <citation type="submission" date="2020-11" db="EMBL/GenBank/DDBJ databases">
        <authorList>
            <person name="Koelle M."/>
            <person name="Horta M.A.C."/>
            <person name="Nowrousian M."/>
            <person name="Ohm R.A."/>
            <person name="Benz P."/>
            <person name="Pilgard A."/>
        </authorList>
    </citation>
    <scope>NUCLEOTIDE SEQUENCE</scope>
    <source>
        <strain evidence="1">FPRL280</strain>
    </source>
</reference>